<name>A0A1D2J792_PARBR</name>
<dbReference type="Proteomes" id="UP000242814">
    <property type="component" value="Unassembled WGS sequence"/>
</dbReference>
<organism evidence="1 2">
    <name type="scientific">Paracoccidioides brasiliensis</name>
    <dbReference type="NCBI Taxonomy" id="121759"/>
    <lineage>
        <taxon>Eukaryota</taxon>
        <taxon>Fungi</taxon>
        <taxon>Dikarya</taxon>
        <taxon>Ascomycota</taxon>
        <taxon>Pezizomycotina</taxon>
        <taxon>Eurotiomycetes</taxon>
        <taxon>Eurotiomycetidae</taxon>
        <taxon>Onygenales</taxon>
        <taxon>Ajellomycetaceae</taxon>
        <taxon>Paracoccidioides</taxon>
    </lineage>
</organism>
<dbReference type="AlphaFoldDB" id="A0A1D2J792"/>
<accession>A0A1D2J792</accession>
<evidence type="ECO:0000313" key="1">
    <source>
        <dbReference type="EMBL" id="ODH14890.1"/>
    </source>
</evidence>
<dbReference type="EMBL" id="LZYO01000355">
    <property type="protein sequence ID" value="ODH14890.1"/>
    <property type="molecule type" value="Genomic_DNA"/>
</dbReference>
<evidence type="ECO:0000313" key="2">
    <source>
        <dbReference type="Proteomes" id="UP000242814"/>
    </source>
</evidence>
<sequence>MALRFFSRVAGSAAALVKGKQHGFTMQQLSSTEPDVFLSHKHANIGFSLKNAGSEIRSF</sequence>
<gene>
    <name evidence="1" type="ORF">ACO22_06501</name>
</gene>
<comment type="caution">
    <text evidence="1">The sequence shown here is derived from an EMBL/GenBank/DDBJ whole genome shotgun (WGS) entry which is preliminary data.</text>
</comment>
<proteinExistence type="predicted"/>
<reference evidence="1 2" key="1">
    <citation type="submission" date="2016-06" db="EMBL/GenBank/DDBJ databases">
        <authorList>
            <person name="Kjaerup R.B."/>
            <person name="Dalgaard T.S."/>
            <person name="Juul-Madsen H.R."/>
        </authorList>
    </citation>
    <scope>NUCLEOTIDE SEQUENCE [LARGE SCALE GENOMIC DNA]</scope>
    <source>
        <strain evidence="1 2">Pb300</strain>
    </source>
</reference>
<protein>
    <submittedName>
        <fullName evidence="1">Uncharacterized protein</fullName>
    </submittedName>
</protein>